<dbReference type="SUPFAM" id="SSF56112">
    <property type="entry name" value="Protein kinase-like (PK-like)"/>
    <property type="match status" value="1"/>
</dbReference>
<dbReference type="Pfam" id="PF00069">
    <property type="entry name" value="Pkinase"/>
    <property type="match status" value="1"/>
</dbReference>
<dbReference type="Proteomes" id="UP000291562">
    <property type="component" value="Chromosome"/>
</dbReference>
<evidence type="ECO:0000256" key="5">
    <source>
        <dbReference type="PROSITE-ProRule" id="PRU10141"/>
    </source>
</evidence>
<dbReference type="KEGG" id="xbc:ELE36_14400"/>
<keyword evidence="9" id="KW-1185">Reference proteome</keyword>
<dbReference type="Gene3D" id="3.30.200.20">
    <property type="entry name" value="Phosphorylase Kinase, domain 1"/>
    <property type="match status" value="1"/>
</dbReference>
<evidence type="ECO:0000256" key="6">
    <source>
        <dbReference type="SAM" id="Phobius"/>
    </source>
</evidence>
<evidence type="ECO:0000313" key="9">
    <source>
        <dbReference type="Proteomes" id="UP000291562"/>
    </source>
</evidence>
<dbReference type="SMART" id="SM00220">
    <property type="entry name" value="S_TKc"/>
    <property type="match status" value="1"/>
</dbReference>
<dbReference type="InterPro" id="IPR011009">
    <property type="entry name" value="Kinase-like_dom_sf"/>
</dbReference>
<dbReference type="EMBL" id="CP035704">
    <property type="protein sequence ID" value="QBB71452.1"/>
    <property type="molecule type" value="Genomic_DNA"/>
</dbReference>
<keyword evidence="6" id="KW-1133">Transmembrane helix</keyword>
<dbReference type="GO" id="GO:0005524">
    <property type="term" value="F:ATP binding"/>
    <property type="evidence" value="ECO:0007669"/>
    <property type="project" value="UniProtKB-UniRule"/>
</dbReference>
<dbReference type="PROSITE" id="PS00107">
    <property type="entry name" value="PROTEIN_KINASE_ATP"/>
    <property type="match status" value="1"/>
</dbReference>
<dbReference type="CDD" id="cd14014">
    <property type="entry name" value="STKc_PknB_like"/>
    <property type="match status" value="1"/>
</dbReference>
<dbReference type="InterPro" id="IPR008271">
    <property type="entry name" value="Ser/Thr_kinase_AS"/>
</dbReference>
<dbReference type="Pfam" id="PF13424">
    <property type="entry name" value="TPR_12"/>
    <property type="match status" value="1"/>
</dbReference>
<evidence type="ECO:0000256" key="4">
    <source>
        <dbReference type="ARBA" id="ARBA00022840"/>
    </source>
</evidence>
<evidence type="ECO:0000313" key="8">
    <source>
        <dbReference type="EMBL" id="QBB71452.1"/>
    </source>
</evidence>
<evidence type="ECO:0000259" key="7">
    <source>
        <dbReference type="PROSITE" id="PS50011"/>
    </source>
</evidence>
<dbReference type="PANTHER" id="PTHR43289">
    <property type="entry name" value="MITOGEN-ACTIVATED PROTEIN KINASE KINASE KINASE 20-RELATED"/>
    <property type="match status" value="1"/>
</dbReference>
<dbReference type="PROSITE" id="PS00108">
    <property type="entry name" value="PROTEIN_KINASE_ST"/>
    <property type="match status" value="1"/>
</dbReference>
<evidence type="ECO:0000256" key="1">
    <source>
        <dbReference type="ARBA" id="ARBA00022679"/>
    </source>
</evidence>
<feature type="domain" description="Protein kinase" evidence="7">
    <location>
        <begin position="101"/>
        <end position="365"/>
    </location>
</feature>
<dbReference type="GO" id="GO:0004674">
    <property type="term" value="F:protein serine/threonine kinase activity"/>
    <property type="evidence" value="ECO:0007669"/>
    <property type="project" value="TreeGrafter"/>
</dbReference>
<feature type="transmembrane region" description="Helical" evidence="6">
    <location>
        <begin position="390"/>
        <end position="411"/>
    </location>
</feature>
<evidence type="ECO:0000256" key="3">
    <source>
        <dbReference type="ARBA" id="ARBA00022777"/>
    </source>
</evidence>
<accession>A0A411HLP9</accession>
<keyword evidence="6" id="KW-0812">Transmembrane</keyword>
<proteinExistence type="predicted"/>
<keyword evidence="3" id="KW-0418">Kinase</keyword>
<dbReference type="InterPro" id="IPR019734">
    <property type="entry name" value="TPR_rpt"/>
</dbReference>
<reference evidence="8 9" key="1">
    <citation type="submission" date="2019-01" db="EMBL/GenBank/DDBJ databases">
        <title>Pseudolysobacter antarctica gen. nov., sp. nov., isolated from Fildes Peninsula, Antarctica.</title>
        <authorList>
            <person name="Wei Z."/>
            <person name="Peng F."/>
        </authorList>
    </citation>
    <scope>NUCLEOTIDE SEQUENCE [LARGE SCALE GENOMIC DNA]</scope>
    <source>
        <strain evidence="8 9">AQ6-296</strain>
    </source>
</reference>
<dbReference type="PROSITE" id="PS50011">
    <property type="entry name" value="PROTEIN_KINASE_DOM"/>
    <property type="match status" value="1"/>
</dbReference>
<dbReference type="SUPFAM" id="SSF48452">
    <property type="entry name" value="TPR-like"/>
    <property type="match status" value="2"/>
</dbReference>
<evidence type="ECO:0000256" key="2">
    <source>
        <dbReference type="ARBA" id="ARBA00022741"/>
    </source>
</evidence>
<sequence length="944" mass="102989">MQTDDAHPLPDTDFAARAGDTLARMRELFELVVELDPATRSAWLAANVPDAEERIALERLLDADQSEDGYLDISADEHAARMLVEEPLRPDGLIGQRIGVFRLTRLLGQGGMAAVFLGEREGADFHQRVAVKLLRRGLYSEIEQRLFRRERQLLASLEHPNIAHLVDGGVTGAGIPYLVIEYVDGQPITRHAAERRLGVRERLELFLIVCRAVEAAHRALIVHRDIKPSNILVADDGTVKLLDFGIAKLLEDDGENATVGVFTPEYAAPEQLAGAPITTATDVYALGVLLHELLLGLRPQGNPTRRPSSLASVNGGEHVTLPKPALLPRALRGDLDTILLKCLDTEPPRRYTSAGALADDIQRHLGGKPVEAHPPSRWYRTRKFVQRHRGSVAITAMFLLAIIAALALALWQAKVARSEASRAREIQGFVESLFQPLSEGTAPDKAPSLQELLQRGLARVDTSFHDDLRAQAELLDMFSRIQDQIGEIKNNRELSERAYRVTESLYGPNDVRTLDTREKHARVLYRLGEFDTALSELNSVRAAMQANRISGTSLAAVLEDIAFVRNAQGAKDDELIALNQESLQVRQADPQSTAENLGAGYNNLALAYVHANQLERALELLQKAHDLFVQAKGESYVAATSLANIGGVMFRLGRPREGLPPQLEARAMFKRIGIDNHQMLVQILMGLCETETQLELNEQSAASCDEMVTMTAKVLGESHPRFVRALVIRANAEIAAGHFDTASVDLDRARKIAPTIQGGGTPALRAIDLAAANMDRLRGDYAALRQHLLPSISAAQSSGAATAPNVLAWFAQACERAPGDGCSADNAIHARESLADEKYAHHPLRLTAINALAQIDLWHGNAKNALTEVQDAIAVTLPELGEKHSWIGEAHLLLGDAQTALGDVVAAAREYTTAAAILSGLPPDHRLRMLVENRLASTPTKAGR</sequence>
<keyword evidence="6" id="KW-0472">Membrane</keyword>
<dbReference type="AlphaFoldDB" id="A0A411HLP9"/>
<dbReference type="InterPro" id="IPR011990">
    <property type="entry name" value="TPR-like_helical_dom_sf"/>
</dbReference>
<dbReference type="Gene3D" id="1.10.510.10">
    <property type="entry name" value="Transferase(Phosphotransferase) domain 1"/>
    <property type="match status" value="1"/>
</dbReference>
<dbReference type="InterPro" id="IPR017441">
    <property type="entry name" value="Protein_kinase_ATP_BS"/>
</dbReference>
<keyword evidence="4 5" id="KW-0067">ATP-binding</keyword>
<gene>
    <name evidence="8" type="ORF">ELE36_14400</name>
</gene>
<dbReference type="InterPro" id="IPR000719">
    <property type="entry name" value="Prot_kinase_dom"/>
</dbReference>
<dbReference type="Gene3D" id="1.25.40.10">
    <property type="entry name" value="Tetratricopeptide repeat domain"/>
    <property type="match status" value="3"/>
</dbReference>
<organism evidence="8 9">
    <name type="scientific">Pseudolysobacter antarcticus</name>
    <dbReference type="NCBI Taxonomy" id="2511995"/>
    <lineage>
        <taxon>Bacteria</taxon>
        <taxon>Pseudomonadati</taxon>
        <taxon>Pseudomonadota</taxon>
        <taxon>Gammaproteobacteria</taxon>
        <taxon>Lysobacterales</taxon>
        <taxon>Rhodanobacteraceae</taxon>
        <taxon>Pseudolysobacter</taxon>
    </lineage>
</organism>
<dbReference type="PANTHER" id="PTHR43289:SF34">
    <property type="entry name" value="SERINE_THREONINE-PROTEIN KINASE YBDM-RELATED"/>
    <property type="match status" value="1"/>
</dbReference>
<dbReference type="SMART" id="SM00028">
    <property type="entry name" value="TPR"/>
    <property type="match status" value="3"/>
</dbReference>
<feature type="binding site" evidence="5">
    <location>
        <position position="132"/>
    </location>
    <ligand>
        <name>ATP</name>
        <dbReference type="ChEBI" id="CHEBI:30616"/>
    </ligand>
</feature>
<dbReference type="RefSeq" id="WP_129834467.1">
    <property type="nucleotide sequence ID" value="NZ_CP035704.1"/>
</dbReference>
<keyword evidence="2 5" id="KW-0547">Nucleotide-binding</keyword>
<protein>
    <submittedName>
        <fullName evidence="8">Tetratricopeptide repeat protein</fullName>
    </submittedName>
</protein>
<name>A0A411HLP9_9GAMM</name>
<keyword evidence="1" id="KW-0808">Transferase</keyword>
<dbReference type="OrthoDB" id="9801841at2"/>